<sequence length="1117" mass="119082">MSKSTRLPVPASRGIGGHAEAASSSADGDDAADGGAEDSEAAAAVFKAIRMQGWSGISMPRELHVGVFAFVNPVWCLKPPLPSPLSGVVLQHHTELVIDYSNTRHRRFWSSMAPQTAYELGQQMINLKCLVHRFPQTPDGAEGTEDGHFVRAFGWCRGVVIALVEGHAAGRQAARDKEGPVTGMPEGSLKSLSFEPVVISDLALSEAEQLNTINSAPLAAAPSHPINLAALTEAIGVHTAHSVIDGRGWTTPAVECVSTHVSDEIAHIRPFVATTRSLVDLREGLPAPSQVAELIGSIPVGQRGSQGPLAKLQTISYIKLFDIESADLIDGLRDLQACLVDRGCSKSLDLLGVEVHPNDCHSLILNDYAAFKALATFIDAICSPSGEVGIFIQPPADGEEVQDIPLPHLLAYTRFDFSKLPPCGSPLLCTLLQTYGARRGISDSSLVCPRLETHGPSPSQCRYVWTVTQDQLALPRNGPIAHSMQSGLVFPACEAPPEGYSISIECADGWTPPPDAIPPEPPELDAFSPIGLLPVTGLTVESRIGLGVAKMLLSKGAHLGNLQLMDMAPADVLDLLKGIRASQMPNRIQFASLTPGDGRQLPVLPFDGRLRGAKTLIAEGDIAIRLAALMRAQMTSLSDLAMSGSEAEARQALTSRGHGEIDRLSLGFVSEGGGDLIKAEDEREGITLGDHKDDLPSIKNLVMHLDVPSAAVVDPGTFILSALEVESISELTVVLPHRSHLGDLMEAVERRFAPQQIAIHAMDTDARYVMTAGAHQISSFMDLPEGQIELFMTAEHIAAFRKVAFAYSSTGQLLASLMQTEEQQQRLEMSMNLEATVKQLSHYLPSLPPDAAAEALATDFAGRMYAASLMSVIDPPCAPRRLKAPLMAVMQQRDLLMEPMLRLHGDGPCLTSPSVIASAAQLMAILQKTGIHIAGIELLYKATEHGHGYTDMLGRVGDARGLLFLVRSDGDMHGCFIDESIQPPSHVALNAYEAAGLVFKASGASPPTFQSPSVMPYCITVSQANNEQQGQLAKVSVGGGFEWLGMWAPPPLGWAQGADGRCCVRAGWEATMLQPLHPNVPPVPVYNLDVFFADEIEVFTVGGATGVSGVSEAGSCS</sequence>
<evidence type="ECO:0000256" key="1">
    <source>
        <dbReference type="SAM" id="MobiDB-lite"/>
    </source>
</evidence>
<reference evidence="2 3" key="1">
    <citation type="submission" date="2014-11" db="EMBL/GenBank/DDBJ databases">
        <authorList>
            <person name="Zhu J."/>
            <person name="Qi W."/>
            <person name="Song R."/>
        </authorList>
    </citation>
    <scope>NUCLEOTIDE SEQUENCE [LARGE SCALE GENOMIC DNA]</scope>
</reference>
<dbReference type="EMBL" id="CDMY01000284">
    <property type="protein sequence ID" value="CEL99608.1"/>
    <property type="molecule type" value="Genomic_DNA"/>
</dbReference>
<organism evidence="2 3">
    <name type="scientific">Vitrella brassicaformis (strain CCMP3155)</name>
    <dbReference type="NCBI Taxonomy" id="1169540"/>
    <lineage>
        <taxon>Eukaryota</taxon>
        <taxon>Sar</taxon>
        <taxon>Alveolata</taxon>
        <taxon>Colpodellida</taxon>
        <taxon>Vitrellaceae</taxon>
        <taxon>Vitrella</taxon>
    </lineage>
</organism>
<evidence type="ECO:0008006" key="4">
    <source>
        <dbReference type="Google" id="ProtNLM"/>
    </source>
</evidence>
<dbReference type="AlphaFoldDB" id="A0A0G4EPV4"/>
<name>A0A0G4EPV4_VITBC</name>
<gene>
    <name evidence="2" type="ORF">Vbra_1524</name>
</gene>
<feature type="region of interest" description="Disordered" evidence="1">
    <location>
        <begin position="1"/>
        <end position="36"/>
    </location>
</feature>
<dbReference type="PhylomeDB" id="A0A0G4EPV4"/>
<dbReference type="InParanoid" id="A0A0G4EPV4"/>
<dbReference type="Proteomes" id="UP000041254">
    <property type="component" value="Unassembled WGS sequence"/>
</dbReference>
<dbReference type="VEuPathDB" id="CryptoDB:Vbra_1524"/>
<evidence type="ECO:0000313" key="2">
    <source>
        <dbReference type="EMBL" id="CEL99608.1"/>
    </source>
</evidence>
<feature type="compositionally biased region" description="Acidic residues" evidence="1">
    <location>
        <begin position="27"/>
        <end position="36"/>
    </location>
</feature>
<keyword evidence="3" id="KW-1185">Reference proteome</keyword>
<evidence type="ECO:0000313" key="3">
    <source>
        <dbReference type="Proteomes" id="UP000041254"/>
    </source>
</evidence>
<accession>A0A0G4EPV4</accession>
<protein>
    <recommendedName>
        <fullName evidence="4">TLDc domain-containing protein</fullName>
    </recommendedName>
</protein>
<proteinExistence type="predicted"/>